<dbReference type="CDD" id="cd02440">
    <property type="entry name" value="AdoMet_MTases"/>
    <property type="match status" value="1"/>
</dbReference>
<accession>V4RNG0</accession>
<protein>
    <submittedName>
        <fullName evidence="2">Ubiquinone/menaquinone biosynthesis methyltransferase family protein</fullName>
    </submittedName>
</protein>
<dbReference type="GO" id="GO:0032259">
    <property type="term" value="P:methylation"/>
    <property type="evidence" value="ECO:0007669"/>
    <property type="project" value="UniProtKB-KW"/>
</dbReference>
<dbReference type="Proteomes" id="UP000017819">
    <property type="component" value="Unassembled WGS sequence"/>
</dbReference>
<keyword evidence="3" id="KW-1185">Reference proteome</keyword>
<dbReference type="PANTHER" id="PTHR42912">
    <property type="entry name" value="METHYLTRANSFERASE"/>
    <property type="match status" value="1"/>
</dbReference>
<comment type="caution">
    <text evidence="2">The sequence shown here is derived from an EMBL/GenBank/DDBJ whole genome shotgun (WGS) entry which is preliminary data.</text>
</comment>
<dbReference type="eggNOG" id="COG2226">
    <property type="taxonomic scope" value="Bacteria"/>
</dbReference>
<keyword evidence="2" id="KW-0808">Transferase</keyword>
<dbReference type="AlphaFoldDB" id="V4RNG0"/>
<dbReference type="PATRIC" id="fig|631454.5.peg.2037"/>
<keyword evidence="2" id="KW-0489">Methyltransferase</keyword>
<gene>
    <name evidence="2" type="ORF">N177_2068</name>
</gene>
<evidence type="ECO:0000313" key="2">
    <source>
        <dbReference type="EMBL" id="ESR24745.1"/>
    </source>
</evidence>
<evidence type="ECO:0000259" key="1">
    <source>
        <dbReference type="Pfam" id="PF13649"/>
    </source>
</evidence>
<dbReference type="InterPro" id="IPR041698">
    <property type="entry name" value="Methyltransf_25"/>
</dbReference>
<keyword evidence="2" id="KW-0830">Ubiquinone</keyword>
<dbReference type="Pfam" id="PF13649">
    <property type="entry name" value="Methyltransf_25"/>
    <property type="match status" value="1"/>
</dbReference>
<dbReference type="InterPro" id="IPR029063">
    <property type="entry name" value="SAM-dependent_MTases_sf"/>
</dbReference>
<dbReference type="STRING" id="631454.N177_2068"/>
<reference evidence="2 3" key="1">
    <citation type="journal article" date="2014" name="Genome Announc.">
        <title>Draft Genome Sequence of Lutibaculum baratangense Strain AMV1T, Isolated from a Mud Volcano in Andamans, India.</title>
        <authorList>
            <person name="Singh A."/>
            <person name="Sreenivas A."/>
            <person name="Sathyanarayana Reddy G."/>
            <person name="Pinnaka A.K."/>
            <person name="Shivaji S."/>
        </authorList>
    </citation>
    <scope>NUCLEOTIDE SEQUENCE [LARGE SCALE GENOMIC DNA]</scope>
    <source>
        <strain evidence="2 3">AMV1</strain>
    </source>
</reference>
<proteinExistence type="predicted"/>
<dbReference type="Gene3D" id="3.40.50.150">
    <property type="entry name" value="Vaccinia Virus protein VP39"/>
    <property type="match status" value="1"/>
</dbReference>
<dbReference type="SUPFAM" id="SSF53335">
    <property type="entry name" value="S-adenosyl-L-methionine-dependent methyltransferases"/>
    <property type="match status" value="1"/>
</dbReference>
<feature type="domain" description="Methyltransferase" evidence="1">
    <location>
        <begin position="150"/>
        <end position="244"/>
    </location>
</feature>
<sequence>MYPEARVERSKVSTPDRARIWRDLVALFQRDAVNIEAGIYPAPRDYEGGPAELLSRSGAFFRDVPNVFRRRTAKNGQEVFTEEWQGRLPRYYLQNFHYQSGGYLSPDSARLYDTQVEVLFNGTANVMRRQCLVPIAQYLKEHDRRKVTLVDVACGTGRFLRQVREAFPGLRLTGIDLSQAYVEEARRHVGNLGRTRFSVGMAENLPFADASVDIVTTVYLFHELPPKIRREAAREFARILKPGGILVFMDSLQVGDSDDYDGLLALFPVGYHEPYFESYTREDLDEIFGAEGLEPLLQEPVFVSKLAAYRKPV</sequence>
<dbReference type="InterPro" id="IPR050508">
    <property type="entry name" value="Methyltransf_Superfamily"/>
</dbReference>
<dbReference type="PANTHER" id="PTHR42912:SF81">
    <property type="entry name" value="METHYLTRANSFERASE DOMAIN-CONTAINING PROTEIN"/>
    <property type="match status" value="1"/>
</dbReference>
<name>V4RNG0_9HYPH</name>
<dbReference type="GO" id="GO:0008168">
    <property type="term" value="F:methyltransferase activity"/>
    <property type="evidence" value="ECO:0007669"/>
    <property type="project" value="UniProtKB-KW"/>
</dbReference>
<dbReference type="EMBL" id="AWXZ01000029">
    <property type="protein sequence ID" value="ESR24745.1"/>
    <property type="molecule type" value="Genomic_DNA"/>
</dbReference>
<evidence type="ECO:0000313" key="3">
    <source>
        <dbReference type="Proteomes" id="UP000017819"/>
    </source>
</evidence>
<organism evidence="2 3">
    <name type="scientific">Lutibaculum baratangense AMV1</name>
    <dbReference type="NCBI Taxonomy" id="631454"/>
    <lineage>
        <taxon>Bacteria</taxon>
        <taxon>Pseudomonadati</taxon>
        <taxon>Pseudomonadota</taxon>
        <taxon>Alphaproteobacteria</taxon>
        <taxon>Hyphomicrobiales</taxon>
        <taxon>Tepidamorphaceae</taxon>
        <taxon>Lutibaculum</taxon>
    </lineage>
</organism>